<evidence type="ECO:0000256" key="9">
    <source>
        <dbReference type="ARBA" id="ARBA00022741"/>
    </source>
</evidence>
<dbReference type="InterPro" id="IPR015162">
    <property type="entry name" value="CheY-binding"/>
</dbReference>
<feature type="modified residue" description="Phosphohistidine" evidence="14">
    <location>
        <position position="48"/>
    </location>
</feature>
<dbReference type="AlphaFoldDB" id="A0A6S7AUN5"/>
<comment type="subcellular location">
    <subcellularLocation>
        <location evidence="2">Cytoplasm</location>
    </subcellularLocation>
</comment>
<dbReference type="RefSeq" id="WP_175103092.1">
    <property type="nucleotide sequence ID" value="NZ_CADIKM010000002.1"/>
</dbReference>
<dbReference type="PANTHER" id="PTHR43395:SF10">
    <property type="entry name" value="CHEMOTAXIS PROTEIN CHEA"/>
    <property type="match status" value="1"/>
</dbReference>
<keyword evidence="8 19" id="KW-0808">Transferase</keyword>
<evidence type="ECO:0000259" key="17">
    <source>
        <dbReference type="PROSITE" id="PS50851"/>
    </source>
</evidence>
<comment type="function">
    <text evidence="13">Involved in the transmission of sensory signals from the chemoreceptors to the flagellar motors. CheA is autophosphorylated; it can transfer its phosphate group to either CheB or CheY.</text>
</comment>
<dbReference type="InterPro" id="IPR051315">
    <property type="entry name" value="Bact_Chemotaxis_CheA"/>
</dbReference>
<keyword evidence="11" id="KW-0067">ATP-binding</keyword>
<evidence type="ECO:0000256" key="6">
    <source>
        <dbReference type="ARBA" id="ARBA00022500"/>
    </source>
</evidence>
<feature type="domain" description="CheW-like" evidence="17">
    <location>
        <begin position="588"/>
        <end position="723"/>
    </location>
</feature>
<dbReference type="SMART" id="SM00387">
    <property type="entry name" value="HATPase_c"/>
    <property type="match status" value="1"/>
</dbReference>
<dbReference type="FunFam" id="2.30.30.40:FF:000048">
    <property type="entry name" value="Chemotaxis protein CheA, putative"/>
    <property type="match status" value="1"/>
</dbReference>
<feature type="region of interest" description="Disordered" evidence="15">
    <location>
        <begin position="293"/>
        <end position="338"/>
    </location>
</feature>
<keyword evidence="12" id="KW-0902">Two-component regulatory system</keyword>
<dbReference type="SUPFAM" id="SSF47226">
    <property type="entry name" value="Histidine-containing phosphotransfer domain, HPT domain"/>
    <property type="match status" value="1"/>
</dbReference>
<dbReference type="Gene3D" id="1.10.287.560">
    <property type="entry name" value="Histidine kinase CheA-like, homodimeric domain"/>
    <property type="match status" value="1"/>
</dbReference>
<evidence type="ECO:0000256" key="13">
    <source>
        <dbReference type="ARBA" id="ARBA00035100"/>
    </source>
</evidence>
<dbReference type="Pfam" id="PF02518">
    <property type="entry name" value="HATPase_c"/>
    <property type="match status" value="1"/>
</dbReference>
<evidence type="ECO:0000256" key="10">
    <source>
        <dbReference type="ARBA" id="ARBA00022777"/>
    </source>
</evidence>
<dbReference type="GO" id="GO:0000155">
    <property type="term" value="F:phosphorelay sensor kinase activity"/>
    <property type="evidence" value="ECO:0007669"/>
    <property type="project" value="InterPro"/>
</dbReference>
<dbReference type="InterPro" id="IPR008207">
    <property type="entry name" value="Sig_transdc_His_kin_Hpt_dom"/>
</dbReference>
<dbReference type="Pfam" id="PF01627">
    <property type="entry name" value="Hpt"/>
    <property type="match status" value="1"/>
</dbReference>
<dbReference type="Gene3D" id="3.30.70.400">
    <property type="entry name" value="CheY-binding domain of CheA"/>
    <property type="match status" value="1"/>
</dbReference>
<dbReference type="SMART" id="SM00073">
    <property type="entry name" value="HPT"/>
    <property type="match status" value="1"/>
</dbReference>
<name>A0A6S7AUN5_9BURK</name>
<dbReference type="SUPFAM" id="SSF47384">
    <property type="entry name" value="Homodimeric domain of signal transducing histidine kinase"/>
    <property type="match status" value="1"/>
</dbReference>
<feature type="domain" description="Histidine kinase" evidence="16">
    <location>
        <begin position="377"/>
        <end position="586"/>
    </location>
</feature>
<feature type="compositionally biased region" description="Low complexity" evidence="15">
    <location>
        <begin position="138"/>
        <end position="152"/>
    </location>
</feature>
<feature type="domain" description="HPt" evidence="18">
    <location>
        <begin position="1"/>
        <end position="105"/>
    </location>
</feature>
<keyword evidence="7 14" id="KW-0597">Phosphoprotein</keyword>
<dbReference type="InterPro" id="IPR004358">
    <property type="entry name" value="Sig_transdc_His_kin-like_C"/>
</dbReference>
<accession>A0A6S7AUN5</accession>
<dbReference type="InterPro" id="IPR004105">
    <property type="entry name" value="CheA-like_dim"/>
</dbReference>
<dbReference type="Pfam" id="PF02895">
    <property type="entry name" value="H-kinase_dim"/>
    <property type="match status" value="1"/>
</dbReference>
<dbReference type="SMART" id="SM01231">
    <property type="entry name" value="H-kinase_dim"/>
    <property type="match status" value="1"/>
</dbReference>
<dbReference type="EMBL" id="CADIKM010000002">
    <property type="protein sequence ID" value="CAB3778613.1"/>
    <property type="molecule type" value="Genomic_DNA"/>
</dbReference>
<dbReference type="Gene3D" id="2.30.30.40">
    <property type="entry name" value="SH3 Domains"/>
    <property type="match status" value="1"/>
</dbReference>
<dbReference type="InterPro" id="IPR035891">
    <property type="entry name" value="CheY-binding_CheA"/>
</dbReference>
<gene>
    <name evidence="19" type="primary">cheA</name>
    <name evidence="19" type="ORF">LMG28138_00530</name>
</gene>
<dbReference type="InterPro" id="IPR037006">
    <property type="entry name" value="CheA-like_homodim_sf"/>
</dbReference>
<dbReference type="CDD" id="cd00088">
    <property type="entry name" value="HPT"/>
    <property type="match status" value="1"/>
</dbReference>
<keyword evidence="20" id="KW-1185">Reference proteome</keyword>
<dbReference type="PROSITE" id="PS50894">
    <property type="entry name" value="HPT"/>
    <property type="match status" value="1"/>
</dbReference>
<dbReference type="InterPro" id="IPR036641">
    <property type="entry name" value="HPT_dom_sf"/>
</dbReference>
<dbReference type="GO" id="GO:0005737">
    <property type="term" value="C:cytoplasm"/>
    <property type="evidence" value="ECO:0007669"/>
    <property type="project" value="UniProtKB-SubCell"/>
</dbReference>
<evidence type="ECO:0000256" key="12">
    <source>
        <dbReference type="ARBA" id="ARBA00023012"/>
    </source>
</evidence>
<evidence type="ECO:0000256" key="14">
    <source>
        <dbReference type="PROSITE-ProRule" id="PRU00110"/>
    </source>
</evidence>
<evidence type="ECO:0000256" key="2">
    <source>
        <dbReference type="ARBA" id="ARBA00004496"/>
    </source>
</evidence>
<organism evidence="19 20">
    <name type="scientific">Pararobbsia alpina</name>
    <dbReference type="NCBI Taxonomy" id="621374"/>
    <lineage>
        <taxon>Bacteria</taxon>
        <taxon>Pseudomonadati</taxon>
        <taxon>Pseudomonadota</taxon>
        <taxon>Betaproteobacteria</taxon>
        <taxon>Burkholderiales</taxon>
        <taxon>Burkholderiaceae</taxon>
        <taxon>Pararobbsia</taxon>
    </lineage>
</organism>
<evidence type="ECO:0000259" key="18">
    <source>
        <dbReference type="PROSITE" id="PS50894"/>
    </source>
</evidence>
<dbReference type="SUPFAM" id="SSF50341">
    <property type="entry name" value="CheW-like"/>
    <property type="match status" value="1"/>
</dbReference>
<dbReference type="EC" id="2.7.13.3" evidence="3"/>
<dbReference type="FunFam" id="3.30.565.10:FF:000016">
    <property type="entry name" value="Chemotaxis protein CheA, putative"/>
    <property type="match status" value="1"/>
</dbReference>
<sequence length="737" mass="78277">MTLDITQFYQTFFDEADELLAEMERLLLETDVGNPDAEQMNAIFRSAHSIKGGAATFGFVALTETTHILESLLDRARTGEMTLRTDMVDLFLETKDVLSDQLNAYRASSEPDAAQAAEICAKLHRLAAEQAAGKDEAPAAAPATAPAKAVAPNTSGVPEHVTDTLTQLAGEKAAEDTAPEAPGTPHLKIVLKGVGEKDQDLLTDELGNLGKVASQVKSGDRLTLWLETDCSEDDIIAVCCFVIDMDQIEITKGTPPAEQVEETALPVAAAAVVEAAPVVEVASPAVAVANTASAAPTQSTSPAPVASPALDEQAPAAPAAGAPGQKARAAAPSGGEGSSIRVGVEKVDQLINLVGELVITQAMLAQTASVFDPVIHDRLFNGMAQFERNARDLQEAVMSIRMMPMDYVFSRFPRLVRDLASKLGKQIELITFGQATELDKSLIERITDPLTHLVRNSLDHGIETPEVRVAAGKDPVGQLILSAEHAGGNIVIEVSDDGAGLRRDKILAKALKQGMPGVTENMPDEDVWNLIFAPGFSTAEQVTDVSGRGVGMDVVKRNIQDMGGHVEITSRAGQGTTTRIVLPLTLAILDGMSVKTGSEIFILPLNFVMESLQPEAGDIYTVAGNERLVRVRGEYLPLVELHATFTVADARTDPTQGIVVIMQAEGRRFALLVDELVGQQQVVVKNLETNYRKIHGISAATILGDGSVALIVDVAALSRLARDLHRGHSNSAQHAAA</sequence>
<dbReference type="InterPro" id="IPR005467">
    <property type="entry name" value="His_kinase_dom"/>
</dbReference>
<dbReference type="PROSITE" id="PS50109">
    <property type="entry name" value="HIS_KIN"/>
    <property type="match status" value="1"/>
</dbReference>
<evidence type="ECO:0000256" key="4">
    <source>
        <dbReference type="ARBA" id="ARBA00021495"/>
    </source>
</evidence>
<dbReference type="InterPro" id="IPR003594">
    <property type="entry name" value="HATPase_dom"/>
</dbReference>
<evidence type="ECO:0000256" key="5">
    <source>
        <dbReference type="ARBA" id="ARBA00022490"/>
    </source>
</evidence>
<evidence type="ECO:0000313" key="19">
    <source>
        <dbReference type="EMBL" id="CAB3778613.1"/>
    </source>
</evidence>
<dbReference type="CDD" id="cd00731">
    <property type="entry name" value="CheA_reg"/>
    <property type="match status" value="1"/>
</dbReference>
<keyword evidence="6" id="KW-0145">Chemotaxis</keyword>
<evidence type="ECO:0000313" key="20">
    <source>
        <dbReference type="Proteomes" id="UP000494115"/>
    </source>
</evidence>
<evidence type="ECO:0000259" key="16">
    <source>
        <dbReference type="PROSITE" id="PS50109"/>
    </source>
</evidence>
<dbReference type="PANTHER" id="PTHR43395">
    <property type="entry name" value="SENSOR HISTIDINE KINASE CHEA"/>
    <property type="match status" value="1"/>
</dbReference>
<dbReference type="SUPFAM" id="SSF55874">
    <property type="entry name" value="ATPase domain of HSP90 chaperone/DNA topoisomerase II/histidine kinase"/>
    <property type="match status" value="1"/>
</dbReference>
<dbReference type="Proteomes" id="UP000494115">
    <property type="component" value="Unassembled WGS sequence"/>
</dbReference>
<evidence type="ECO:0000256" key="7">
    <source>
        <dbReference type="ARBA" id="ARBA00022553"/>
    </source>
</evidence>
<keyword evidence="5" id="KW-0963">Cytoplasm</keyword>
<feature type="region of interest" description="Disordered" evidence="15">
    <location>
        <begin position="133"/>
        <end position="159"/>
    </location>
</feature>
<dbReference type="Pfam" id="PF01584">
    <property type="entry name" value="CheW"/>
    <property type="match status" value="1"/>
</dbReference>
<dbReference type="NCBIfam" id="NF007835">
    <property type="entry name" value="PRK10547.1"/>
    <property type="match status" value="1"/>
</dbReference>
<dbReference type="GO" id="GO:0006935">
    <property type="term" value="P:chemotaxis"/>
    <property type="evidence" value="ECO:0007669"/>
    <property type="project" value="UniProtKB-KW"/>
</dbReference>
<comment type="catalytic activity">
    <reaction evidence="1">
        <text>ATP + protein L-histidine = ADP + protein N-phospho-L-histidine.</text>
        <dbReference type="EC" id="2.7.13.3"/>
    </reaction>
</comment>
<dbReference type="InterPro" id="IPR036890">
    <property type="entry name" value="HATPase_C_sf"/>
</dbReference>
<keyword evidence="9" id="KW-0547">Nucleotide-binding</keyword>
<evidence type="ECO:0000256" key="8">
    <source>
        <dbReference type="ARBA" id="ARBA00022679"/>
    </source>
</evidence>
<dbReference type="Pfam" id="PF09078">
    <property type="entry name" value="CheY-binding"/>
    <property type="match status" value="1"/>
</dbReference>
<keyword evidence="10" id="KW-0418">Kinase</keyword>
<dbReference type="GO" id="GO:0005524">
    <property type="term" value="F:ATP binding"/>
    <property type="evidence" value="ECO:0007669"/>
    <property type="project" value="UniProtKB-KW"/>
</dbReference>
<dbReference type="InterPro" id="IPR002545">
    <property type="entry name" value="CheW-lke_dom"/>
</dbReference>
<dbReference type="InterPro" id="IPR036061">
    <property type="entry name" value="CheW-like_dom_sf"/>
</dbReference>
<dbReference type="CDD" id="cd16916">
    <property type="entry name" value="HATPase_CheA-like"/>
    <property type="match status" value="1"/>
</dbReference>
<reference evidence="19 20" key="1">
    <citation type="submission" date="2020-04" db="EMBL/GenBank/DDBJ databases">
        <authorList>
            <person name="De Canck E."/>
        </authorList>
    </citation>
    <scope>NUCLEOTIDE SEQUENCE [LARGE SCALE GENOMIC DNA]</scope>
    <source>
        <strain evidence="19 20">LMG 28138</strain>
    </source>
</reference>
<dbReference type="PRINTS" id="PR00344">
    <property type="entry name" value="BCTRLSENSOR"/>
</dbReference>
<evidence type="ECO:0000256" key="3">
    <source>
        <dbReference type="ARBA" id="ARBA00012438"/>
    </source>
</evidence>
<dbReference type="PROSITE" id="PS50851">
    <property type="entry name" value="CHEW"/>
    <property type="match status" value="1"/>
</dbReference>
<protein>
    <recommendedName>
        <fullName evidence="4">Chemotaxis protein CheA</fullName>
        <ecNumber evidence="3">2.7.13.3</ecNumber>
    </recommendedName>
</protein>
<dbReference type="Gene3D" id="3.30.565.10">
    <property type="entry name" value="Histidine kinase-like ATPase, C-terminal domain"/>
    <property type="match status" value="1"/>
</dbReference>
<evidence type="ECO:0000256" key="1">
    <source>
        <dbReference type="ARBA" id="ARBA00000085"/>
    </source>
</evidence>
<dbReference type="SMART" id="SM00260">
    <property type="entry name" value="CheW"/>
    <property type="match status" value="1"/>
</dbReference>
<evidence type="ECO:0000256" key="15">
    <source>
        <dbReference type="SAM" id="MobiDB-lite"/>
    </source>
</evidence>
<dbReference type="Gene3D" id="1.20.120.160">
    <property type="entry name" value="HPT domain"/>
    <property type="match status" value="1"/>
</dbReference>
<proteinExistence type="predicted"/>
<dbReference type="SUPFAM" id="SSF55052">
    <property type="entry name" value="CheY-binding domain of CheA"/>
    <property type="match status" value="1"/>
</dbReference>
<feature type="compositionally biased region" description="Low complexity" evidence="15">
    <location>
        <begin position="293"/>
        <end position="332"/>
    </location>
</feature>
<evidence type="ECO:0000256" key="11">
    <source>
        <dbReference type="ARBA" id="ARBA00022840"/>
    </source>
</evidence>
<dbReference type="InterPro" id="IPR036097">
    <property type="entry name" value="HisK_dim/P_sf"/>
</dbReference>